<dbReference type="SUPFAM" id="SSF49599">
    <property type="entry name" value="TRAF domain-like"/>
    <property type="match status" value="1"/>
</dbReference>
<accession>A0A1B6C2T8</accession>
<dbReference type="EMBL" id="GEDC01029614">
    <property type="protein sequence ID" value="JAS07684.1"/>
    <property type="molecule type" value="Transcribed_RNA"/>
</dbReference>
<dbReference type="GO" id="GO:0043161">
    <property type="term" value="P:proteasome-mediated ubiquitin-dependent protein catabolic process"/>
    <property type="evidence" value="ECO:0007669"/>
    <property type="project" value="TreeGrafter"/>
</dbReference>
<keyword evidence="3" id="KW-0862">Zinc</keyword>
<dbReference type="Gene3D" id="3.30.40.10">
    <property type="entry name" value="Zinc/RING finger domain, C3HC4 (zinc finger)"/>
    <property type="match status" value="2"/>
</dbReference>
<dbReference type="GO" id="GO:0005737">
    <property type="term" value="C:cytoplasm"/>
    <property type="evidence" value="ECO:0007669"/>
    <property type="project" value="TreeGrafter"/>
</dbReference>
<evidence type="ECO:0000256" key="4">
    <source>
        <dbReference type="PROSITE-ProRule" id="PRU00175"/>
    </source>
</evidence>
<dbReference type="GO" id="GO:0031624">
    <property type="term" value="F:ubiquitin conjugating enzyme binding"/>
    <property type="evidence" value="ECO:0007669"/>
    <property type="project" value="TreeGrafter"/>
</dbReference>
<dbReference type="InterPro" id="IPR049548">
    <property type="entry name" value="Sina-like_RING"/>
</dbReference>
<dbReference type="AlphaFoldDB" id="A0A1B6C2T8"/>
<sequence>MDKMSHFKMYAALNLFKNFVETLECPGCFDTLTPPLVVCSNNHCVCSSCGKDLKECPTCRSEMTSNVRYPLALDNILKGIPRNCGNSKDCEKFTSLSELKEHSKICPYLLAFCQICYWKGVNKTLIQHVKTSHQNEIFLLNGQTTVTFINFSVDKPYYSVKIISYVGSLFWMSTKNDPKKGEYKVVFTNMAFDEQEYEAQIEFVTKDIRYLKKEKVLSEDVDIEDKFSKGTLYLPSVELSPFIDDKKQLKYEINIFKVASTIKLNSNTGTELPNKNEDGLLNILKRIDNKELCDFCEDTFLPPIKVCANYHFFCDNCKVTKCLRCKDSAKVSSFKIQYKCTLSYKCEVYRDDKGTLAQHEKI</sequence>
<keyword evidence="2 4" id="KW-0863">Zinc-finger</keyword>
<dbReference type="PROSITE" id="PS50089">
    <property type="entry name" value="ZF_RING_2"/>
    <property type="match status" value="1"/>
</dbReference>
<feature type="domain" description="RING-type" evidence="5">
    <location>
        <begin position="25"/>
        <end position="60"/>
    </location>
</feature>
<evidence type="ECO:0000256" key="2">
    <source>
        <dbReference type="ARBA" id="ARBA00022771"/>
    </source>
</evidence>
<dbReference type="UniPathway" id="UPA00143"/>
<dbReference type="PANTHER" id="PTHR45877:SF2">
    <property type="entry name" value="E3 UBIQUITIN-PROTEIN LIGASE SINA-RELATED"/>
    <property type="match status" value="1"/>
</dbReference>
<dbReference type="InterPro" id="IPR004162">
    <property type="entry name" value="SINA-like_animal"/>
</dbReference>
<dbReference type="InterPro" id="IPR013083">
    <property type="entry name" value="Znf_RING/FYVE/PHD"/>
</dbReference>
<dbReference type="GO" id="GO:0008270">
    <property type="term" value="F:zinc ion binding"/>
    <property type="evidence" value="ECO:0007669"/>
    <property type="project" value="UniProtKB-KW"/>
</dbReference>
<dbReference type="PANTHER" id="PTHR45877">
    <property type="entry name" value="E3 UBIQUITIN-PROTEIN LIGASE SIAH2"/>
    <property type="match status" value="1"/>
</dbReference>
<reference evidence="6" key="1">
    <citation type="submission" date="2015-12" db="EMBL/GenBank/DDBJ databases">
        <title>De novo transcriptome assembly of four potential Pierce s Disease insect vectors from Arizona vineyards.</title>
        <authorList>
            <person name="Tassone E.E."/>
        </authorList>
    </citation>
    <scope>NUCLEOTIDE SEQUENCE</scope>
</reference>
<gene>
    <name evidence="6" type="ORF">g.42350</name>
</gene>
<evidence type="ECO:0000259" key="5">
    <source>
        <dbReference type="PROSITE" id="PS50089"/>
    </source>
</evidence>
<evidence type="ECO:0000256" key="3">
    <source>
        <dbReference type="ARBA" id="ARBA00022833"/>
    </source>
</evidence>
<name>A0A1B6C2T8_9HEMI</name>
<organism evidence="6">
    <name type="scientific">Clastoptera arizonana</name>
    <name type="common">Arizona spittle bug</name>
    <dbReference type="NCBI Taxonomy" id="38151"/>
    <lineage>
        <taxon>Eukaryota</taxon>
        <taxon>Metazoa</taxon>
        <taxon>Ecdysozoa</taxon>
        <taxon>Arthropoda</taxon>
        <taxon>Hexapoda</taxon>
        <taxon>Insecta</taxon>
        <taxon>Pterygota</taxon>
        <taxon>Neoptera</taxon>
        <taxon>Paraneoptera</taxon>
        <taxon>Hemiptera</taxon>
        <taxon>Auchenorrhyncha</taxon>
        <taxon>Cercopoidea</taxon>
        <taxon>Clastopteridae</taxon>
        <taxon>Clastoptera</taxon>
    </lineage>
</organism>
<dbReference type="GO" id="GO:0016567">
    <property type="term" value="P:protein ubiquitination"/>
    <property type="evidence" value="ECO:0007669"/>
    <property type="project" value="UniProtKB-UniPathway"/>
</dbReference>
<dbReference type="Pfam" id="PF21362">
    <property type="entry name" value="Sina_RING"/>
    <property type="match status" value="1"/>
</dbReference>
<dbReference type="SUPFAM" id="SSF57850">
    <property type="entry name" value="RING/U-box"/>
    <property type="match status" value="1"/>
</dbReference>
<evidence type="ECO:0000313" key="6">
    <source>
        <dbReference type="EMBL" id="JAS07684.1"/>
    </source>
</evidence>
<keyword evidence="1" id="KW-0479">Metal-binding</keyword>
<proteinExistence type="predicted"/>
<dbReference type="GO" id="GO:0061630">
    <property type="term" value="F:ubiquitin protein ligase activity"/>
    <property type="evidence" value="ECO:0007669"/>
    <property type="project" value="TreeGrafter"/>
</dbReference>
<protein>
    <recommendedName>
        <fullName evidence="5">RING-type domain-containing protein</fullName>
    </recommendedName>
</protein>
<dbReference type="InterPro" id="IPR001841">
    <property type="entry name" value="Znf_RING"/>
</dbReference>
<evidence type="ECO:0000256" key="1">
    <source>
        <dbReference type="ARBA" id="ARBA00022723"/>
    </source>
</evidence>